<sequence length="52" mass="6006">QPFHNDTCRPTRQGPRHQGDECTLIPVVEKMTQPPSSVTINNRRYDYESPHA</sequence>
<dbReference type="InParanoid" id="C5LSU3"/>
<name>C5LSU3_PERM5</name>
<proteinExistence type="predicted"/>
<organism evidence="3">
    <name type="scientific">Perkinsus marinus (strain ATCC 50983 / TXsc)</name>
    <dbReference type="NCBI Taxonomy" id="423536"/>
    <lineage>
        <taxon>Eukaryota</taxon>
        <taxon>Sar</taxon>
        <taxon>Alveolata</taxon>
        <taxon>Perkinsozoa</taxon>
        <taxon>Perkinsea</taxon>
        <taxon>Perkinsida</taxon>
        <taxon>Perkinsidae</taxon>
        <taxon>Perkinsus</taxon>
    </lineage>
</organism>
<evidence type="ECO:0000313" key="2">
    <source>
        <dbReference type="EMBL" id="EER00334.1"/>
    </source>
</evidence>
<feature type="compositionally biased region" description="Basic and acidic residues" evidence="1">
    <location>
        <begin position="43"/>
        <end position="52"/>
    </location>
</feature>
<dbReference type="RefSeq" id="XP_002767616.1">
    <property type="nucleotide sequence ID" value="XM_002767570.1"/>
</dbReference>
<dbReference type="EMBL" id="GG685191">
    <property type="protein sequence ID" value="EER00334.1"/>
    <property type="molecule type" value="Genomic_DNA"/>
</dbReference>
<gene>
    <name evidence="2" type="ORF">Pmar_PMAR017198</name>
</gene>
<protein>
    <submittedName>
        <fullName evidence="2">Uncharacterized protein</fullName>
    </submittedName>
</protein>
<dbReference type="GeneID" id="9050076"/>
<evidence type="ECO:0000313" key="3">
    <source>
        <dbReference type="Proteomes" id="UP000007800"/>
    </source>
</evidence>
<dbReference type="AlphaFoldDB" id="C5LSU3"/>
<accession>C5LSU3</accession>
<evidence type="ECO:0000256" key="1">
    <source>
        <dbReference type="SAM" id="MobiDB-lite"/>
    </source>
</evidence>
<keyword evidence="3" id="KW-1185">Reference proteome</keyword>
<dbReference type="Proteomes" id="UP000007800">
    <property type="component" value="Unassembled WGS sequence"/>
</dbReference>
<feature type="compositionally biased region" description="Polar residues" evidence="1">
    <location>
        <begin position="33"/>
        <end position="42"/>
    </location>
</feature>
<feature type="region of interest" description="Disordered" evidence="1">
    <location>
        <begin position="1"/>
        <end position="20"/>
    </location>
</feature>
<reference evidence="2 3" key="1">
    <citation type="submission" date="2008-07" db="EMBL/GenBank/DDBJ databases">
        <authorList>
            <person name="El-Sayed N."/>
            <person name="Caler E."/>
            <person name="Inman J."/>
            <person name="Amedeo P."/>
            <person name="Hass B."/>
            <person name="Wortman J."/>
        </authorList>
    </citation>
    <scope>NUCLEOTIDE SEQUENCE [LARGE SCALE GENOMIC DNA]</scope>
    <source>
        <strain evidence="3">ATCC 50983 / TXsc</strain>
    </source>
</reference>
<feature type="non-terminal residue" evidence="2">
    <location>
        <position position="1"/>
    </location>
</feature>
<feature type="region of interest" description="Disordered" evidence="1">
    <location>
        <begin position="33"/>
        <end position="52"/>
    </location>
</feature>